<gene>
    <name evidence="1" type="ORF">DFR42_103495</name>
</gene>
<evidence type="ECO:0000313" key="2">
    <source>
        <dbReference type="Proteomes" id="UP000247792"/>
    </source>
</evidence>
<sequence>MHKTLQQRFTARMQQVQAGSVTGPGELVTPAQPDAGKLAAILAKLTPEQFQNFLAMSDDEQKAFVVSQKEQQATPKK</sequence>
<name>A0A318JBX7_9BURK</name>
<protein>
    <submittedName>
        <fullName evidence="1">Uncharacterized protein</fullName>
    </submittedName>
</protein>
<proteinExistence type="predicted"/>
<dbReference type="RefSeq" id="WP_110255460.1">
    <property type="nucleotide sequence ID" value="NZ_QJKB01000003.1"/>
</dbReference>
<keyword evidence="2" id="KW-1185">Reference proteome</keyword>
<comment type="caution">
    <text evidence="1">The sequence shown here is derived from an EMBL/GenBank/DDBJ whole genome shotgun (WGS) entry which is preliminary data.</text>
</comment>
<organism evidence="1 2">
    <name type="scientific">Undibacterium pigrum</name>
    <dbReference type="NCBI Taxonomy" id="401470"/>
    <lineage>
        <taxon>Bacteria</taxon>
        <taxon>Pseudomonadati</taxon>
        <taxon>Pseudomonadota</taxon>
        <taxon>Betaproteobacteria</taxon>
        <taxon>Burkholderiales</taxon>
        <taxon>Oxalobacteraceae</taxon>
        <taxon>Undibacterium</taxon>
    </lineage>
</organism>
<dbReference type="EMBL" id="QJKB01000003">
    <property type="protein sequence ID" value="PXX44226.1"/>
    <property type="molecule type" value="Genomic_DNA"/>
</dbReference>
<accession>A0A318JBX7</accession>
<reference evidence="1 2" key="1">
    <citation type="submission" date="2018-05" db="EMBL/GenBank/DDBJ databases">
        <title>Genomic Encyclopedia of Type Strains, Phase IV (KMG-IV): sequencing the most valuable type-strain genomes for metagenomic binning, comparative biology and taxonomic classification.</title>
        <authorList>
            <person name="Goeker M."/>
        </authorList>
    </citation>
    <scope>NUCLEOTIDE SEQUENCE [LARGE SCALE GENOMIC DNA]</scope>
    <source>
        <strain evidence="1 2">DSM 19792</strain>
    </source>
</reference>
<dbReference type="Proteomes" id="UP000247792">
    <property type="component" value="Unassembled WGS sequence"/>
</dbReference>
<dbReference type="AlphaFoldDB" id="A0A318JBX7"/>
<evidence type="ECO:0000313" key="1">
    <source>
        <dbReference type="EMBL" id="PXX44226.1"/>
    </source>
</evidence>